<evidence type="ECO:0000256" key="1">
    <source>
        <dbReference type="ARBA" id="ARBA00007879"/>
    </source>
</evidence>
<dbReference type="InterPro" id="IPR005123">
    <property type="entry name" value="Oxoglu/Fe-dep_dioxygenase_dom"/>
</dbReference>
<comment type="caution">
    <text evidence="4">The sequence shown here is derived from an EMBL/GenBank/DDBJ whole genome shotgun (WGS) entry which is preliminary data.</text>
</comment>
<feature type="compositionally biased region" description="Basic residues" evidence="2">
    <location>
        <begin position="463"/>
        <end position="472"/>
    </location>
</feature>
<dbReference type="GO" id="GO:0003729">
    <property type="term" value="F:mRNA binding"/>
    <property type="evidence" value="ECO:0007669"/>
    <property type="project" value="InterPro"/>
</dbReference>
<dbReference type="PROSITE" id="PS51471">
    <property type="entry name" value="FE2OG_OXY"/>
    <property type="match status" value="1"/>
</dbReference>
<reference evidence="4 5" key="1">
    <citation type="submission" date="2024-01" db="EMBL/GenBank/DDBJ databases">
        <title>The genomes of 5 underutilized Papilionoideae crops provide insights into root nodulation and disease resistance.</title>
        <authorList>
            <person name="Yuan L."/>
        </authorList>
    </citation>
    <scope>NUCLEOTIDE SEQUENCE [LARGE SCALE GENOMIC DNA]</scope>
    <source>
        <strain evidence="4">LY-2023</strain>
        <tissue evidence="4">Leaf</tissue>
    </source>
</reference>
<evidence type="ECO:0000313" key="4">
    <source>
        <dbReference type="EMBL" id="KAK7285407.1"/>
    </source>
</evidence>
<protein>
    <recommendedName>
        <fullName evidence="3">Fe2OG dioxygenase domain-containing protein</fullName>
    </recommendedName>
</protein>
<keyword evidence="5" id="KW-1185">Reference proteome</keyword>
<dbReference type="GO" id="GO:0006402">
    <property type="term" value="P:mRNA catabolic process"/>
    <property type="evidence" value="ECO:0007669"/>
    <property type="project" value="InterPro"/>
</dbReference>
<dbReference type="SUPFAM" id="SSF51197">
    <property type="entry name" value="Clavaminate synthase-like"/>
    <property type="match status" value="1"/>
</dbReference>
<feature type="region of interest" description="Disordered" evidence="2">
    <location>
        <begin position="107"/>
        <end position="143"/>
    </location>
</feature>
<dbReference type="PANTHER" id="PTHR31447">
    <property type="entry name" value="HYDROXYPROLINE-RICH GLYCOPROTEIN FAMILY PROTEIN-RELATED"/>
    <property type="match status" value="1"/>
</dbReference>
<dbReference type="AlphaFoldDB" id="A0AAN9P4V5"/>
<proteinExistence type="inferred from homology"/>
<accession>A0AAN9P4V5</accession>
<dbReference type="EMBL" id="JAYKXN010000005">
    <property type="protein sequence ID" value="KAK7285407.1"/>
    <property type="molecule type" value="Genomic_DNA"/>
</dbReference>
<organism evidence="4 5">
    <name type="scientific">Clitoria ternatea</name>
    <name type="common">Butterfly pea</name>
    <dbReference type="NCBI Taxonomy" id="43366"/>
    <lineage>
        <taxon>Eukaryota</taxon>
        <taxon>Viridiplantae</taxon>
        <taxon>Streptophyta</taxon>
        <taxon>Embryophyta</taxon>
        <taxon>Tracheophyta</taxon>
        <taxon>Spermatophyta</taxon>
        <taxon>Magnoliopsida</taxon>
        <taxon>eudicotyledons</taxon>
        <taxon>Gunneridae</taxon>
        <taxon>Pentapetalae</taxon>
        <taxon>rosids</taxon>
        <taxon>fabids</taxon>
        <taxon>Fabales</taxon>
        <taxon>Fabaceae</taxon>
        <taxon>Papilionoideae</taxon>
        <taxon>50 kb inversion clade</taxon>
        <taxon>NPAAA clade</taxon>
        <taxon>indigoferoid/millettioid clade</taxon>
        <taxon>Phaseoleae</taxon>
        <taxon>Clitoria</taxon>
    </lineage>
</organism>
<evidence type="ECO:0000256" key="2">
    <source>
        <dbReference type="SAM" id="MobiDB-lite"/>
    </source>
</evidence>
<evidence type="ECO:0000259" key="3">
    <source>
        <dbReference type="PROSITE" id="PS51471"/>
    </source>
</evidence>
<dbReference type="InterPro" id="IPR044861">
    <property type="entry name" value="IPNS-like_FE2OG_OXY"/>
</dbReference>
<comment type="similarity">
    <text evidence="1">Belongs to the alkB family.</text>
</comment>
<dbReference type="Pfam" id="PF03171">
    <property type="entry name" value="2OG-FeII_Oxy"/>
    <property type="match status" value="1"/>
</dbReference>
<dbReference type="PANTHER" id="PTHR31447:SF22">
    <property type="entry name" value="2OG-FE(II) OXYGENASE FAMILY OXIDOREDUCTASE"/>
    <property type="match status" value="1"/>
</dbReference>
<dbReference type="Gene3D" id="2.60.120.590">
    <property type="entry name" value="Alpha-ketoglutarate-dependent dioxygenase AlkB-like"/>
    <property type="match status" value="1"/>
</dbReference>
<feature type="compositionally biased region" description="Acidic residues" evidence="2">
    <location>
        <begin position="112"/>
        <end position="135"/>
    </location>
</feature>
<dbReference type="GO" id="GO:0032451">
    <property type="term" value="F:demethylase activity"/>
    <property type="evidence" value="ECO:0007669"/>
    <property type="project" value="InterPro"/>
</dbReference>
<name>A0AAN9P4V5_CLITE</name>
<feature type="domain" description="Fe2OG dioxygenase" evidence="3">
    <location>
        <begin position="283"/>
        <end position="380"/>
    </location>
</feature>
<dbReference type="Proteomes" id="UP001359559">
    <property type="component" value="Unassembled WGS sequence"/>
</dbReference>
<evidence type="ECO:0000313" key="5">
    <source>
        <dbReference type="Proteomes" id="UP001359559"/>
    </source>
</evidence>
<feature type="region of interest" description="Disordered" evidence="2">
    <location>
        <begin position="458"/>
        <end position="504"/>
    </location>
</feature>
<gene>
    <name evidence="4" type="ORF">RJT34_20177</name>
</gene>
<dbReference type="InterPro" id="IPR037151">
    <property type="entry name" value="AlkB-like_sf"/>
</dbReference>
<dbReference type="InterPro" id="IPR044842">
    <property type="entry name" value="ALKBH9B/ALKBH10B-like"/>
</dbReference>
<sequence length="504" mass="55290">MAPLPASLTDPPAMVPPPLLVSDSVARDAIIAWFRGEFAAANAIIDALCAHLAASSSSDYAAAFAAIHRRRLNWIPVIQMQKYHSIADVTLELQRIAEKKSSFHHKGKFENEVSESVENAGEDASVEYDSPESEVTDSGSQQMQPSLINNNICSNHEECEGRSAQIKRTKGFTAKESVKGHMVNVVKGLKLYEDVFSESEICKLNDFVNEIHAAGQNGELSGETFILFNKQMKGNKRELIQLGVPIFGQIKDDAKSNIEPIPALLHAVIDHFIQWQLIPEYKRPNGCIINFFEEGEFSQPFLKPPHLDQPLSTLLLSESTMAFGRILVSENDGNYKGPLMLSLKKGSLLAMRGNSADMARHVMCPSPNRRVSITFFRVRPDSNQCQSPTPNTTTSMTLWPPGIASSFPLPNGAPSGYEAMDMVPKWGMLSAPMVILAPMRPMAVNTRKLPQGGTGVFLPWKGSSRKHARHLPPRAQKGRLMALPSPVNSHMGESASEPSISVEG</sequence>